<feature type="transmembrane region" description="Helical" evidence="1">
    <location>
        <begin position="15"/>
        <end position="35"/>
    </location>
</feature>
<feature type="transmembrane region" description="Helical" evidence="1">
    <location>
        <begin position="47"/>
        <end position="67"/>
    </location>
</feature>
<keyword evidence="1" id="KW-0472">Membrane</keyword>
<evidence type="ECO:0000313" key="2">
    <source>
        <dbReference type="EMBL" id="MCL9815351.1"/>
    </source>
</evidence>
<name>A0AAE3K6V5_9EURY</name>
<accession>A0AAE3K6V5</accession>
<gene>
    <name evidence="2" type="ORF">AArcSt2_00170</name>
</gene>
<dbReference type="Proteomes" id="UP001203207">
    <property type="component" value="Unassembled WGS sequence"/>
</dbReference>
<dbReference type="RefSeq" id="WP_250582138.1">
    <property type="nucleotide sequence ID" value="NZ_JAKRVX010000001.1"/>
</dbReference>
<organism evidence="2 3">
    <name type="scientific">Natronocalculus amylovorans</name>
    <dbReference type="NCBI Taxonomy" id="2917812"/>
    <lineage>
        <taxon>Archaea</taxon>
        <taxon>Methanobacteriati</taxon>
        <taxon>Methanobacteriota</taxon>
        <taxon>Stenosarchaea group</taxon>
        <taxon>Halobacteria</taxon>
        <taxon>Halobacteriales</taxon>
        <taxon>Haloferacaceae</taxon>
        <taxon>Natronocalculus</taxon>
    </lineage>
</organism>
<dbReference type="AlphaFoldDB" id="A0AAE3K6V5"/>
<proteinExistence type="predicted"/>
<reference evidence="2" key="1">
    <citation type="journal article" date="2022" name="Syst. Appl. Microbiol.">
        <title>Natronocalculus amylovorans gen. nov., sp. nov., and Natranaeroarchaeum aerophilus sp. nov., dominant culturable amylolytic natronoarchaea from hypersaline soda lakes in southwestern Siberia.</title>
        <authorList>
            <person name="Sorokin D.Y."/>
            <person name="Elcheninov A.G."/>
            <person name="Khizhniak T.V."/>
            <person name="Koenen M."/>
            <person name="Bale N.J."/>
            <person name="Damste J.S.S."/>
            <person name="Kublanov I.V."/>
        </authorList>
    </citation>
    <scope>NUCLEOTIDE SEQUENCE</scope>
    <source>
        <strain evidence="2">AArc-St2</strain>
    </source>
</reference>
<dbReference type="EMBL" id="JAKRVX010000001">
    <property type="protein sequence ID" value="MCL9815351.1"/>
    <property type="molecule type" value="Genomic_DNA"/>
</dbReference>
<keyword evidence="1" id="KW-0812">Transmembrane</keyword>
<comment type="caution">
    <text evidence="2">The sequence shown here is derived from an EMBL/GenBank/DDBJ whole genome shotgun (WGS) entry which is preliminary data.</text>
</comment>
<reference evidence="2" key="2">
    <citation type="submission" date="2022-02" db="EMBL/GenBank/DDBJ databases">
        <authorList>
            <person name="Elcheninov A.G."/>
            <person name="Sorokin D.Y."/>
            <person name="Kublanov I.V."/>
        </authorList>
    </citation>
    <scope>NUCLEOTIDE SEQUENCE</scope>
    <source>
        <strain evidence="2">AArc-St2</strain>
    </source>
</reference>
<evidence type="ECO:0000313" key="3">
    <source>
        <dbReference type="Proteomes" id="UP001203207"/>
    </source>
</evidence>
<protein>
    <submittedName>
        <fullName evidence="2">Uncharacterized protein</fullName>
    </submittedName>
</protein>
<keyword evidence="1" id="KW-1133">Transmembrane helix</keyword>
<evidence type="ECO:0000256" key="1">
    <source>
        <dbReference type="SAM" id="Phobius"/>
    </source>
</evidence>
<feature type="transmembrane region" description="Helical" evidence="1">
    <location>
        <begin position="103"/>
        <end position="124"/>
    </location>
</feature>
<feature type="transmembrane region" description="Helical" evidence="1">
    <location>
        <begin position="73"/>
        <end position="91"/>
    </location>
</feature>
<keyword evidence="3" id="KW-1185">Reference proteome</keyword>
<sequence length="131" mass="13496">MVHLQSMLLQADAGMTGAITVFVVSFAIGTAAIYAGARLVIDSETGVVRAGVTALLGAIVWTVVSLFVGWIPLIGPLLMLAAWITVINVLYPGSWRTAIGVGFVAWLVALGLLIALASIGIGSYDAMGVPL</sequence>